<proteinExistence type="predicted"/>
<dbReference type="RefSeq" id="WP_191796204.1">
    <property type="nucleotide sequence ID" value="NZ_JACSQQ010000015.1"/>
</dbReference>
<dbReference type="Proteomes" id="UP000641803">
    <property type="component" value="Unassembled WGS sequence"/>
</dbReference>
<feature type="compositionally biased region" description="Low complexity" evidence="1">
    <location>
        <begin position="61"/>
        <end position="77"/>
    </location>
</feature>
<accession>A0ABR8RST0</accession>
<evidence type="ECO:0008006" key="4">
    <source>
        <dbReference type="Google" id="ProtNLM"/>
    </source>
</evidence>
<dbReference type="EMBL" id="JACSQQ010000015">
    <property type="protein sequence ID" value="MBD7950854.1"/>
    <property type="molecule type" value="Genomic_DNA"/>
</dbReference>
<organism evidence="2 3">
    <name type="scientific">Oerskovia rustica</name>
    <dbReference type="NCBI Taxonomy" id="2762237"/>
    <lineage>
        <taxon>Bacteria</taxon>
        <taxon>Bacillati</taxon>
        <taxon>Actinomycetota</taxon>
        <taxon>Actinomycetes</taxon>
        <taxon>Micrococcales</taxon>
        <taxon>Cellulomonadaceae</taxon>
        <taxon>Oerskovia</taxon>
    </lineage>
</organism>
<evidence type="ECO:0000256" key="1">
    <source>
        <dbReference type="SAM" id="MobiDB-lite"/>
    </source>
</evidence>
<reference evidence="2 3" key="1">
    <citation type="submission" date="2020-08" db="EMBL/GenBank/DDBJ databases">
        <title>A Genomic Blueprint of the Chicken Gut Microbiome.</title>
        <authorList>
            <person name="Gilroy R."/>
            <person name="Ravi A."/>
            <person name="Getino M."/>
            <person name="Pursley I."/>
            <person name="Horton D.L."/>
            <person name="Alikhan N.-F."/>
            <person name="Baker D."/>
            <person name="Gharbi K."/>
            <person name="Hall N."/>
            <person name="Watson M."/>
            <person name="Adriaenssens E.M."/>
            <person name="Foster-Nyarko E."/>
            <person name="Jarju S."/>
            <person name="Secka A."/>
            <person name="Antonio M."/>
            <person name="Oren A."/>
            <person name="Chaudhuri R."/>
            <person name="La Ragione R.M."/>
            <person name="Hildebrand F."/>
            <person name="Pallen M.J."/>
        </authorList>
    </citation>
    <scope>NUCLEOTIDE SEQUENCE [LARGE SCALE GENOMIC DNA]</scope>
    <source>
        <strain evidence="2 3">Sa4CUA1</strain>
    </source>
</reference>
<evidence type="ECO:0000313" key="3">
    <source>
        <dbReference type="Proteomes" id="UP000641803"/>
    </source>
</evidence>
<dbReference type="InterPro" id="IPR016181">
    <property type="entry name" value="Acyl_CoA_acyltransferase"/>
</dbReference>
<gene>
    <name evidence="2" type="ORF">H9652_10615</name>
</gene>
<comment type="caution">
    <text evidence="2">The sequence shown here is derived from an EMBL/GenBank/DDBJ whole genome shotgun (WGS) entry which is preliminary data.</text>
</comment>
<feature type="region of interest" description="Disordered" evidence="1">
    <location>
        <begin position="57"/>
        <end position="105"/>
    </location>
</feature>
<feature type="compositionally biased region" description="Low complexity" evidence="1">
    <location>
        <begin position="83"/>
        <end position="105"/>
    </location>
</feature>
<name>A0ABR8RST0_9CELL</name>
<dbReference type="Gene3D" id="3.40.630.30">
    <property type="match status" value="1"/>
</dbReference>
<evidence type="ECO:0000313" key="2">
    <source>
        <dbReference type="EMBL" id="MBD7950854.1"/>
    </source>
</evidence>
<dbReference type="SUPFAM" id="SSF55729">
    <property type="entry name" value="Acyl-CoA N-acyltransferases (Nat)"/>
    <property type="match status" value="1"/>
</dbReference>
<keyword evidence="3" id="KW-1185">Reference proteome</keyword>
<protein>
    <recommendedName>
        <fullName evidence="4">GNAT family N-acetyltransferase</fullName>
    </recommendedName>
</protein>
<sequence length="294" mass="29867">MPPVSGPVVVPLRSVEQLTQLYRDVLSPSFPPAELVSLDSFLADHAAGHLESLGVVEVPDGATPPAGPAAAGTRSGEAGTGLAGASTASDGLGEESTSTGGTGTVPTGRVVAGVVGSWSAEARVLLVQYLAIAPGRRGGGIGAALLGAAVAAWLKDLHPVMVLGEVEHPRFHAASEAHGDPEARLRFYARHGGRVLAVPYFQPGNEPGAERVPALLLMTLATEDPEAASVPAAPLRAFLREYFEASEGSLANDAPTRALLDAVSGDRVALLGVDELDHVPVGLLDGSSLRAPAG</sequence>